<protein>
    <recommendedName>
        <fullName evidence="6">Aminoacyl-tRNA synthetase class Ia domain-containing protein</fullName>
    </recommendedName>
</protein>
<dbReference type="GO" id="GO:0006428">
    <property type="term" value="P:isoleucyl-tRNA aminoacylation"/>
    <property type="evidence" value="ECO:0007669"/>
    <property type="project" value="TreeGrafter"/>
</dbReference>
<dbReference type="InterPro" id="IPR002300">
    <property type="entry name" value="aa-tRNA-synth_Ia"/>
</dbReference>
<sequence length="92" mass="10768">MVEQFPENISFPAKEEKILQFWSKFNCFQQCLKQSKRRPKFTFYDGPPFAIGLPHYGHIFSGTIKDTVTRYAHQNGFHVDRRFGCDCHGLPV</sequence>
<dbReference type="Gene3D" id="3.40.50.620">
    <property type="entry name" value="HUPs"/>
    <property type="match status" value="1"/>
</dbReference>
<evidence type="ECO:0000256" key="4">
    <source>
        <dbReference type="ARBA" id="ARBA00022917"/>
    </source>
</evidence>
<reference evidence="7" key="2">
    <citation type="submission" date="2025-09" db="UniProtKB">
        <authorList>
            <consortium name="Ensembl"/>
        </authorList>
    </citation>
    <scope>IDENTIFICATION</scope>
</reference>
<dbReference type="GO" id="GO:0004822">
    <property type="term" value="F:isoleucine-tRNA ligase activity"/>
    <property type="evidence" value="ECO:0007669"/>
    <property type="project" value="InterPro"/>
</dbReference>
<evidence type="ECO:0000256" key="3">
    <source>
        <dbReference type="ARBA" id="ARBA00022840"/>
    </source>
</evidence>
<keyword evidence="4" id="KW-0648">Protein biosynthesis</keyword>
<name>A0A8C6QE72_NANGA</name>
<keyword evidence="8" id="KW-1185">Reference proteome</keyword>
<dbReference type="AlphaFoldDB" id="A0A8C6QE72"/>
<dbReference type="Pfam" id="PF00133">
    <property type="entry name" value="tRNA-synt_1"/>
    <property type="match status" value="1"/>
</dbReference>
<dbReference type="InterPro" id="IPR014729">
    <property type="entry name" value="Rossmann-like_a/b/a_fold"/>
</dbReference>
<dbReference type="InterPro" id="IPR023586">
    <property type="entry name" value="Ile-tRNA-ligase_type2"/>
</dbReference>
<evidence type="ECO:0000256" key="5">
    <source>
        <dbReference type="ARBA" id="ARBA00023146"/>
    </source>
</evidence>
<dbReference type="Proteomes" id="UP000694381">
    <property type="component" value="Unassembled WGS sequence"/>
</dbReference>
<keyword evidence="3" id="KW-0067">ATP-binding</keyword>
<keyword evidence="1" id="KW-0436">Ligase</keyword>
<keyword evidence="5" id="KW-0030">Aminoacyl-tRNA synthetase</keyword>
<dbReference type="SUPFAM" id="SSF52374">
    <property type="entry name" value="Nucleotidylyl transferase"/>
    <property type="match status" value="1"/>
</dbReference>
<reference evidence="7" key="1">
    <citation type="submission" date="2025-08" db="UniProtKB">
        <authorList>
            <consortium name="Ensembl"/>
        </authorList>
    </citation>
    <scope>IDENTIFICATION</scope>
</reference>
<evidence type="ECO:0000259" key="6">
    <source>
        <dbReference type="Pfam" id="PF00133"/>
    </source>
</evidence>
<dbReference type="PANTHER" id="PTHR42780">
    <property type="entry name" value="SOLEUCYL-TRNA SYNTHETASE"/>
    <property type="match status" value="1"/>
</dbReference>
<dbReference type="Ensembl" id="ENSNGAT00000002207.1">
    <property type="protein sequence ID" value="ENSNGAP00000002096.1"/>
    <property type="gene ID" value="ENSNGAG00000001639.1"/>
</dbReference>
<organism evidence="7 8">
    <name type="scientific">Nannospalax galili</name>
    <name type="common">Northern Israeli blind subterranean mole rat</name>
    <name type="synonym">Spalax galili</name>
    <dbReference type="NCBI Taxonomy" id="1026970"/>
    <lineage>
        <taxon>Eukaryota</taxon>
        <taxon>Metazoa</taxon>
        <taxon>Chordata</taxon>
        <taxon>Craniata</taxon>
        <taxon>Vertebrata</taxon>
        <taxon>Euteleostomi</taxon>
        <taxon>Mammalia</taxon>
        <taxon>Eutheria</taxon>
        <taxon>Euarchontoglires</taxon>
        <taxon>Glires</taxon>
        <taxon>Rodentia</taxon>
        <taxon>Myomorpha</taxon>
        <taxon>Muroidea</taxon>
        <taxon>Spalacidae</taxon>
        <taxon>Spalacinae</taxon>
        <taxon>Nannospalax</taxon>
    </lineage>
</organism>
<accession>A0A8C6QE72</accession>
<evidence type="ECO:0000313" key="7">
    <source>
        <dbReference type="Ensembl" id="ENSNGAP00000002096.1"/>
    </source>
</evidence>
<dbReference type="GO" id="GO:0005524">
    <property type="term" value="F:ATP binding"/>
    <property type="evidence" value="ECO:0007669"/>
    <property type="project" value="UniProtKB-KW"/>
</dbReference>
<proteinExistence type="predicted"/>
<keyword evidence="2" id="KW-0547">Nucleotide-binding</keyword>
<evidence type="ECO:0000256" key="2">
    <source>
        <dbReference type="ARBA" id="ARBA00022741"/>
    </source>
</evidence>
<evidence type="ECO:0000313" key="8">
    <source>
        <dbReference type="Proteomes" id="UP000694381"/>
    </source>
</evidence>
<feature type="domain" description="Aminoacyl-tRNA synthetase class Ia" evidence="6">
    <location>
        <begin position="17"/>
        <end position="92"/>
    </location>
</feature>
<evidence type="ECO:0000256" key="1">
    <source>
        <dbReference type="ARBA" id="ARBA00022598"/>
    </source>
</evidence>
<dbReference type="PANTHER" id="PTHR42780:SF1">
    <property type="entry name" value="ISOLEUCINE--TRNA LIGASE, CYTOPLASMIC"/>
    <property type="match status" value="1"/>
</dbReference>
<dbReference type="GeneTree" id="ENSGT00550000074921"/>